<evidence type="ECO:0000256" key="3">
    <source>
        <dbReference type="ARBA" id="ARBA00022692"/>
    </source>
</evidence>
<feature type="transmembrane region" description="Helical" evidence="6">
    <location>
        <begin position="27"/>
        <end position="47"/>
    </location>
</feature>
<dbReference type="Pfam" id="PF03209">
    <property type="entry name" value="PUCC"/>
    <property type="match status" value="1"/>
</dbReference>
<evidence type="ECO:0000256" key="5">
    <source>
        <dbReference type="ARBA" id="ARBA00023136"/>
    </source>
</evidence>
<proteinExistence type="inferred from homology"/>
<comment type="caution">
    <text evidence="7">The sequence shown here is derived from an EMBL/GenBank/DDBJ whole genome shotgun (WGS) entry which is preliminary data.</text>
</comment>
<feature type="transmembrane region" description="Helical" evidence="6">
    <location>
        <begin position="128"/>
        <end position="151"/>
    </location>
</feature>
<evidence type="ECO:0000256" key="1">
    <source>
        <dbReference type="ARBA" id="ARBA00004141"/>
    </source>
</evidence>
<feature type="transmembrane region" description="Helical" evidence="6">
    <location>
        <begin position="59"/>
        <end position="77"/>
    </location>
</feature>
<dbReference type="GO" id="GO:0016020">
    <property type="term" value="C:membrane"/>
    <property type="evidence" value="ECO:0007669"/>
    <property type="project" value="UniProtKB-SubCell"/>
</dbReference>
<dbReference type="CDD" id="cd06176">
    <property type="entry name" value="MFS_BCD_PucC-like"/>
    <property type="match status" value="1"/>
</dbReference>
<evidence type="ECO:0000256" key="6">
    <source>
        <dbReference type="SAM" id="Phobius"/>
    </source>
</evidence>
<dbReference type="Gene3D" id="1.20.1250.20">
    <property type="entry name" value="MFS general substrate transporter like domains"/>
    <property type="match status" value="1"/>
</dbReference>
<dbReference type="PIRSF" id="PIRSF016565">
    <property type="entry name" value="PucC"/>
    <property type="match status" value="1"/>
</dbReference>
<keyword evidence="3 6" id="KW-0812">Transmembrane</keyword>
<name>A0A2A6RJY6_9CHLR</name>
<feature type="transmembrane region" description="Helical" evidence="6">
    <location>
        <begin position="325"/>
        <end position="345"/>
    </location>
</feature>
<feature type="transmembrane region" description="Helical" evidence="6">
    <location>
        <begin position="171"/>
        <end position="195"/>
    </location>
</feature>
<dbReference type="EMBL" id="NQWI01000036">
    <property type="protein sequence ID" value="PDW03215.1"/>
    <property type="molecule type" value="Genomic_DNA"/>
</dbReference>
<accession>A0A2A6RJY6</accession>
<evidence type="ECO:0000313" key="8">
    <source>
        <dbReference type="Proteomes" id="UP000220527"/>
    </source>
</evidence>
<dbReference type="AlphaFoldDB" id="A0A2A6RJY6"/>
<dbReference type="Proteomes" id="UP000220527">
    <property type="component" value="Unassembled WGS sequence"/>
</dbReference>
<feature type="transmembrane region" description="Helical" evidence="6">
    <location>
        <begin position="98"/>
        <end position="122"/>
    </location>
</feature>
<dbReference type="OrthoDB" id="144773at2"/>
<reference evidence="8" key="1">
    <citation type="submission" date="2017-08" db="EMBL/GenBank/DDBJ databases">
        <authorList>
            <person name="Grouzdev D.S."/>
            <person name="Gaisin V.A."/>
            <person name="Rysina M.S."/>
            <person name="Gorlenko V.M."/>
        </authorList>
    </citation>
    <scope>NUCLEOTIDE SEQUENCE [LARGE SCALE GENOMIC DNA]</scope>
    <source>
        <strain evidence="8">Kir15-3F</strain>
    </source>
</reference>
<comment type="subcellular location">
    <subcellularLocation>
        <location evidence="1">Membrane</location>
        <topology evidence="1">Multi-pass membrane protein</topology>
    </subcellularLocation>
</comment>
<evidence type="ECO:0000313" key="7">
    <source>
        <dbReference type="EMBL" id="PDW03215.1"/>
    </source>
</evidence>
<protein>
    <submittedName>
        <fullName evidence="7">MFS transporter</fullName>
    </submittedName>
</protein>
<dbReference type="RefSeq" id="WP_097643935.1">
    <property type="nucleotide sequence ID" value="NZ_NQWI01000036.1"/>
</dbReference>
<feature type="transmembrane region" description="Helical" evidence="6">
    <location>
        <begin position="300"/>
        <end position="318"/>
    </location>
</feature>
<keyword evidence="8" id="KW-1185">Reference proteome</keyword>
<dbReference type="InterPro" id="IPR026036">
    <property type="entry name" value="PucC"/>
</dbReference>
<keyword evidence="5 6" id="KW-0472">Membrane</keyword>
<dbReference type="InterPro" id="IPR004896">
    <property type="entry name" value="PucC-rel"/>
</dbReference>
<keyword evidence="4 6" id="KW-1133">Transmembrane helix</keyword>
<dbReference type="PANTHER" id="PTHR23538">
    <property type="entry name" value="44.5 KD BACTERIOCHLOROPHYLL SYNTHASE SUBUNIT"/>
    <property type="match status" value="1"/>
</dbReference>
<feature type="transmembrane region" description="Helical" evidence="6">
    <location>
        <begin position="426"/>
        <end position="448"/>
    </location>
</feature>
<evidence type="ECO:0000256" key="4">
    <source>
        <dbReference type="ARBA" id="ARBA00022989"/>
    </source>
</evidence>
<feature type="transmembrane region" description="Helical" evidence="6">
    <location>
        <begin position="201"/>
        <end position="222"/>
    </location>
</feature>
<dbReference type="PANTHER" id="PTHR23538:SF1">
    <property type="entry name" value="44.5 KD BACTERIOCHLOROPHYLL SYNTHASE SUBUNIT"/>
    <property type="match status" value="1"/>
</dbReference>
<feature type="transmembrane region" description="Helical" evidence="6">
    <location>
        <begin position="386"/>
        <end position="406"/>
    </location>
</feature>
<gene>
    <name evidence="7" type="ORF">CJ255_09845</name>
</gene>
<sequence>MAAGKRLLAPLLILSRKLENYPRLRRWLGVLRLGLFQFGMGVSLAPLTGTLNRVLINELAVPAVAVGFLIAIHYFVSPTRALIGFESDKARAAGHWRTPFLVLGAMLTYGGLATAPFSLILLSGEGSISFPVAMFICTLIFLAYGIGVNIVETIYLATVSDLTPAHERGRVLGVLWIMLVLGTIVSSIIMGQLLINYSHKLLIQVMQGSAVIFIALAFVAMYGQERLKPNGELEDVSEPIRVRETLGQSLRLLAAQAPLRNLFLVLFIATLGFATHDVLLEPYGGQVLGMTVTETTRLTALWGSGMLAGIFVAALLLWRGRSPVMMISAGCILGVAGFLAVTLAGNSLSTTVFHSGVGLIGAGRGAFIVGALALVMGLVDRNHAGLFIALWGITQALAQGISTIGGGLGRDIVQYLSGNVTLGYTAVYSTSLTLLTVTILMLIVLHFWRGLSISEARSPWSNLDRANVDQIMF</sequence>
<feature type="transmembrane region" description="Helical" evidence="6">
    <location>
        <begin position="261"/>
        <end position="280"/>
    </location>
</feature>
<feature type="transmembrane region" description="Helical" evidence="6">
    <location>
        <begin position="357"/>
        <end position="379"/>
    </location>
</feature>
<dbReference type="InterPro" id="IPR036259">
    <property type="entry name" value="MFS_trans_sf"/>
</dbReference>
<dbReference type="SUPFAM" id="SSF103473">
    <property type="entry name" value="MFS general substrate transporter"/>
    <property type="match status" value="1"/>
</dbReference>
<evidence type="ECO:0000256" key="2">
    <source>
        <dbReference type="ARBA" id="ARBA00008412"/>
    </source>
</evidence>
<comment type="similarity">
    <text evidence="2">Belongs to the PucC family.</text>
</comment>
<organism evidence="7 8">
    <name type="scientific">Candidatus Viridilinea mediisalina</name>
    <dbReference type="NCBI Taxonomy" id="2024553"/>
    <lineage>
        <taxon>Bacteria</taxon>
        <taxon>Bacillati</taxon>
        <taxon>Chloroflexota</taxon>
        <taxon>Chloroflexia</taxon>
        <taxon>Chloroflexales</taxon>
        <taxon>Chloroflexineae</taxon>
        <taxon>Oscillochloridaceae</taxon>
        <taxon>Candidatus Viridilinea</taxon>
    </lineage>
</organism>